<keyword evidence="6" id="KW-0560">Oxidoreductase</keyword>
<accession>S6BIB8</accession>
<evidence type="ECO:0000256" key="4">
    <source>
        <dbReference type="ARBA" id="ARBA00022630"/>
    </source>
</evidence>
<evidence type="ECO:0000256" key="6">
    <source>
        <dbReference type="ARBA" id="ARBA00023002"/>
    </source>
</evidence>
<comment type="cofactor">
    <cofactor evidence="1">
        <name>FAD</name>
        <dbReference type="ChEBI" id="CHEBI:57692"/>
    </cofactor>
</comment>
<proteinExistence type="evidence at transcript level"/>
<dbReference type="Pfam" id="PF06039">
    <property type="entry name" value="Mqo"/>
    <property type="match status" value="1"/>
</dbReference>
<dbReference type="Gene3D" id="3.30.9.10">
    <property type="entry name" value="D-Amino Acid Oxidase, subunit A, domain 2"/>
    <property type="match status" value="1"/>
</dbReference>
<reference evidence="7" key="1">
    <citation type="journal article" date="2014" name="BMC Genomics">
        <title>The Babesia bovis gene and promoter model: an update from full-length EST analysis.</title>
        <authorList>
            <person name="Yamagishi J."/>
            <person name="Wakaguri H."/>
            <person name="Yokoyama N."/>
            <person name="Yamashita R."/>
            <person name="Suzuki Y."/>
            <person name="Xuan X."/>
            <person name="Igarashi I."/>
        </authorList>
    </citation>
    <scope>NUCLEOTIDE SEQUENCE</scope>
    <source>
        <strain evidence="7">Texas</strain>
    </source>
</reference>
<dbReference type="GO" id="GO:0005737">
    <property type="term" value="C:cytoplasm"/>
    <property type="evidence" value="ECO:0007669"/>
    <property type="project" value="TreeGrafter"/>
</dbReference>
<dbReference type="InterPro" id="IPR006231">
    <property type="entry name" value="MQO"/>
</dbReference>
<dbReference type="GO" id="GO:0006099">
    <property type="term" value="P:tricarboxylic acid cycle"/>
    <property type="evidence" value="ECO:0007669"/>
    <property type="project" value="UniProtKB-UniPathway"/>
</dbReference>
<dbReference type="AlphaFoldDB" id="S6BIB8"/>
<dbReference type="Gene3D" id="3.50.50.60">
    <property type="entry name" value="FAD/NAD(P)-binding domain"/>
    <property type="match status" value="1"/>
</dbReference>
<dbReference type="InterPro" id="IPR036188">
    <property type="entry name" value="FAD/NAD-bd_sf"/>
</dbReference>
<keyword evidence="3" id="KW-0816">Tricarboxylic acid cycle</keyword>
<evidence type="ECO:0000256" key="3">
    <source>
        <dbReference type="ARBA" id="ARBA00022532"/>
    </source>
</evidence>
<dbReference type="UniPathway" id="UPA00223"/>
<dbReference type="EMBL" id="AK442205">
    <property type="protein sequence ID" value="BAN65999.1"/>
    <property type="molecule type" value="mRNA"/>
</dbReference>
<protein>
    <submittedName>
        <fullName evidence="7">Malate:quinone oxidoreductase, putative</fullName>
    </submittedName>
</protein>
<organism evidence="7">
    <name type="scientific">Babesia bovis</name>
    <dbReference type="NCBI Taxonomy" id="5865"/>
    <lineage>
        <taxon>Eukaryota</taxon>
        <taxon>Sar</taxon>
        <taxon>Alveolata</taxon>
        <taxon>Apicomplexa</taxon>
        <taxon>Aconoidasida</taxon>
        <taxon>Piroplasmida</taxon>
        <taxon>Babesiidae</taxon>
        <taxon>Babesia</taxon>
    </lineage>
</organism>
<comment type="pathway">
    <text evidence="2">Carbohydrate metabolism; tricarboxylic acid cycle.</text>
</comment>
<dbReference type="PANTHER" id="PTHR43104">
    <property type="entry name" value="L-2-HYDROXYGLUTARATE DEHYDROGENASE, MITOCHONDRIAL"/>
    <property type="match status" value="1"/>
</dbReference>
<evidence type="ECO:0000256" key="2">
    <source>
        <dbReference type="ARBA" id="ARBA00005163"/>
    </source>
</evidence>
<evidence type="ECO:0000313" key="7">
    <source>
        <dbReference type="EMBL" id="BAN65999.1"/>
    </source>
</evidence>
<dbReference type="PANTHER" id="PTHR43104:SF2">
    <property type="entry name" value="L-2-HYDROXYGLUTARATE DEHYDROGENASE, MITOCHONDRIAL"/>
    <property type="match status" value="1"/>
</dbReference>
<evidence type="ECO:0000256" key="1">
    <source>
        <dbReference type="ARBA" id="ARBA00001974"/>
    </source>
</evidence>
<sequence>MYCGGFAQRMRSIPRSSSRTLTRRLTGAAAVIAPWHTAFRGLTTSAVRHSGSNDFDVLIVGGGATGTALYYTLSHFTNIKKIALCERRSAYALVASHVKNNSQTIHCGDIETNYTPETARKVKKSADMLRNCLSKIPQSELHSIARKGQKMVIGVGEKECEYIENRYAPFKEIFPTLQILDKNQVFDVEPNVVKGRNALHRPDDIRALYVDNELTTCNFMALSEYFMKAANHDGKELRAMLNTEVKEVKREGNTFQVHTNNGIMNAKFVVFSACGYSLLFAQRMGVGLEYSVLPVAGSFYFAPNILRGKVYTVQNPALPFAAIHGDPDIHADNHTRFGPTALPLPLLERYNMRSLPDFLRVLKLDTRVMAVYLDLLKDTTICKYMFRNLLFEVPGLSRLLFLKDARKIVPTLTLKDLRYSVGYGGVRPQLVDKVNKKLLLGQSKLTNNDGCIYNITASPGATTCISNAEIDMREICAYLGATIDEKKLKQHFSKARPH</sequence>
<dbReference type="GO" id="GO:0047545">
    <property type="term" value="F:(S)-2-hydroxyglutarate dehydrogenase activity"/>
    <property type="evidence" value="ECO:0007669"/>
    <property type="project" value="TreeGrafter"/>
</dbReference>
<dbReference type="SUPFAM" id="SSF51905">
    <property type="entry name" value="FAD/NAD(P)-binding domain"/>
    <property type="match status" value="1"/>
</dbReference>
<dbReference type="GO" id="GO:0008924">
    <property type="term" value="F:L-malate dehydrogenase (quinone) activity"/>
    <property type="evidence" value="ECO:0007669"/>
    <property type="project" value="InterPro"/>
</dbReference>
<name>S6BIB8_BABBO</name>
<evidence type="ECO:0000256" key="5">
    <source>
        <dbReference type="ARBA" id="ARBA00022827"/>
    </source>
</evidence>
<dbReference type="VEuPathDB" id="PiroplasmaDB:BBOV_III000580"/>
<keyword evidence="5" id="KW-0274">FAD</keyword>
<keyword evidence="4" id="KW-0285">Flavoprotein</keyword>
<gene>
    <name evidence="7" type="primary">BBOV_III000580</name>
</gene>